<gene>
    <name evidence="2" type="ORF">C3F09_04610</name>
</gene>
<evidence type="ECO:0000313" key="3">
    <source>
        <dbReference type="Proteomes" id="UP000250918"/>
    </source>
</evidence>
<dbReference type="EMBL" id="PQAP01000044">
    <property type="protein sequence ID" value="PWB73907.1"/>
    <property type="molecule type" value="Genomic_DNA"/>
</dbReference>
<organism evidence="2 3">
    <name type="scientific">candidate division GN15 bacterium</name>
    <dbReference type="NCBI Taxonomy" id="2072418"/>
    <lineage>
        <taxon>Bacteria</taxon>
        <taxon>candidate division GN15</taxon>
    </lineage>
</organism>
<reference evidence="2 3" key="1">
    <citation type="journal article" date="2018" name="ISME J.">
        <title>A methanotrophic archaeon couples anaerobic oxidation of methane to Fe(III) reduction.</title>
        <authorList>
            <person name="Cai C."/>
            <person name="Leu A.O."/>
            <person name="Xie G.J."/>
            <person name="Guo J."/>
            <person name="Feng Y."/>
            <person name="Zhao J.X."/>
            <person name="Tyson G.W."/>
            <person name="Yuan Z."/>
            <person name="Hu S."/>
        </authorList>
    </citation>
    <scope>NUCLEOTIDE SEQUENCE [LARGE SCALE GENOMIC DNA]</scope>
    <source>
        <strain evidence="2">FeB_12</strain>
    </source>
</reference>
<comment type="caution">
    <text evidence="2">The sequence shown here is derived from an EMBL/GenBank/DDBJ whole genome shotgun (WGS) entry which is preliminary data.</text>
</comment>
<evidence type="ECO:0000313" key="2">
    <source>
        <dbReference type="EMBL" id="PWB73907.1"/>
    </source>
</evidence>
<name>A0A855X7R6_9BACT</name>
<protein>
    <recommendedName>
        <fullName evidence="1">Transcription regulator AsnC/Lrp ligand binding domain-containing protein</fullName>
    </recommendedName>
</protein>
<dbReference type="Proteomes" id="UP000250918">
    <property type="component" value="Unassembled WGS sequence"/>
</dbReference>
<evidence type="ECO:0000259" key="1">
    <source>
        <dbReference type="Pfam" id="PF01037"/>
    </source>
</evidence>
<dbReference type="InterPro" id="IPR019887">
    <property type="entry name" value="Tscrpt_reg_AsnC/Lrp_C"/>
</dbReference>
<proteinExistence type="predicted"/>
<dbReference type="Gene3D" id="3.30.70.920">
    <property type="match status" value="1"/>
</dbReference>
<dbReference type="InterPro" id="IPR011008">
    <property type="entry name" value="Dimeric_a/b-barrel"/>
</dbReference>
<accession>A0A855X7R6</accession>
<dbReference type="SUPFAM" id="SSF54909">
    <property type="entry name" value="Dimeric alpha+beta barrel"/>
    <property type="match status" value="1"/>
</dbReference>
<dbReference type="Pfam" id="PF01037">
    <property type="entry name" value="AsnC_trans_reg"/>
    <property type="match status" value="1"/>
</dbReference>
<feature type="domain" description="Transcription regulator AsnC/Lrp ligand binding" evidence="1">
    <location>
        <begin position="88"/>
        <end position="152"/>
    </location>
</feature>
<dbReference type="AlphaFoldDB" id="A0A855X7R6"/>
<sequence length="162" mass="17393">MSKGACILAHFADQEKLIPAAAKLSADRAISHWDAVDGHVHLVAWTSEPQAARDSIGTLEGVDRVTAYETAQPSSPIAPDPALCHAYVFIEAENAKRDQLMKALAGISGVTSVTAARGGCDLIALVSGETFSRVDVVIRDRIRSLDGVLRLKHNRIIDLKQL</sequence>